<proteinExistence type="predicted"/>
<comment type="caution">
    <text evidence="1">The sequence shown here is derived from an EMBL/GenBank/DDBJ whole genome shotgun (WGS) entry which is preliminary data.</text>
</comment>
<keyword evidence="2" id="KW-1185">Reference proteome</keyword>
<organism evidence="1 2">
    <name type="scientific">Microcoleus anatoxicus PTRS2</name>
    <dbReference type="NCBI Taxonomy" id="2705321"/>
    <lineage>
        <taxon>Bacteria</taxon>
        <taxon>Bacillati</taxon>
        <taxon>Cyanobacteriota</taxon>
        <taxon>Cyanophyceae</taxon>
        <taxon>Oscillatoriophycideae</taxon>
        <taxon>Oscillatoriales</taxon>
        <taxon>Microcoleaceae</taxon>
        <taxon>Microcoleus</taxon>
        <taxon>Microcoleus anatoxicus</taxon>
    </lineage>
</organism>
<dbReference type="RefSeq" id="WP_340525952.1">
    <property type="nucleotide sequence ID" value="NZ_JBBLXS010000404.1"/>
</dbReference>
<reference evidence="1 2" key="1">
    <citation type="journal article" date="2020" name="Harmful Algae">
        <title>Molecular and morphological characterization of a novel dihydroanatoxin-a producing Microcoleus species (cyanobacteria) from the Russian River, California, USA.</title>
        <authorList>
            <person name="Conklin K.Y."/>
            <person name="Stancheva R."/>
            <person name="Otten T.G."/>
            <person name="Fadness R."/>
            <person name="Boyer G.L."/>
            <person name="Read B."/>
            <person name="Zhang X."/>
            <person name="Sheath R.G."/>
        </authorList>
    </citation>
    <scope>NUCLEOTIDE SEQUENCE [LARGE SCALE GENOMIC DNA]</scope>
    <source>
        <strain evidence="1 2">PTRS2</strain>
    </source>
</reference>
<evidence type="ECO:0008006" key="3">
    <source>
        <dbReference type="Google" id="ProtNLM"/>
    </source>
</evidence>
<accession>A0ABU8YTF2</accession>
<dbReference type="EMBL" id="JBBLXS010000404">
    <property type="protein sequence ID" value="MEK0187653.1"/>
    <property type="molecule type" value="Genomic_DNA"/>
</dbReference>
<name>A0ABU8YTF2_9CYAN</name>
<sequence>MTLTLDLPSEVEQYLLQEANQQGLSIESVTLQLLKSFICLRQKQAKAVNLLQSWMDDEDTEEQQETGQYLIGALDEDRLSERKLFPVEMKGVTW</sequence>
<evidence type="ECO:0000313" key="2">
    <source>
        <dbReference type="Proteomes" id="UP001384579"/>
    </source>
</evidence>
<evidence type="ECO:0000313" key="1">
    <source>
        <dbReference type="EMBL" id="MEK0187653.1"/>
    </source>
</evidence>
<dbReference type="Proteomes" id="UP001384579">
    <property type="component" value="Unassembled WGS sequence"/>
</dbReference>
<protein>
    <recommendedName>
        <fullName evidence="3">CopG-like ribbon-helix-helix domain-containing protein</fullName>
    </recommendedName>
</protein>
<gene>
    <name evidence="1" type="ORF">WMG39_22775</name>
</gene>